<dbReference type="STRING" id="1206466.K0KYL7"/>
<feature type="region of interest" description="Disordered" evidence="1">
    <location>
        <begin position="55"/>
        <end position="80"/>
    </location>
</feature>
<accession>K0KYL7</accession>
<comment type="caution">
    <text evidence="2">The sequence shown here is derived from an EMBL/GenBank/DDBJ whole genome shotgun (WGS) entry which is preliminary data.</text>
</comment>
<reference evidence="2 3" key="1">
    <citation type="journal article" date="2012" name="Eukaryot. Cell">
        <title>Draft genome sequence of Wickerhamomyces ciferrii NRRL Y-1031 F-60-10.</title>
        <authorList>
            <person name="Schneider J."/>
            <person name="Andrea H."/>
            <person name="Blom J."/>
            <person name="Jaenicke S."/>
            <person name="Ruckert C."/>
            <person name="Schorsch C."/>
            <person name="Szczepanowski R."/>
            <person name="Farwick M."/>
            <person name="Goesmann A."/>
            <person name="Puhler A."/>
            <person name="Schaffer S."/>
            <person name="Tauch A."/>
            <person name="Kohler T."/>
            <person name="Brinkrolf K."/>
        </authorList>
    </citation>
    <scope>NUCLEOTIDE SEQUENCE [LARGE SCALE GENOMIC DNA]</scope>
    <source>
        <strain evidence="3">ATCC 14091 / BCRC 22168 / CBS 111 / JCM 3599 / NBRC 0793 / NRRL Y-1031 F-60-10</strain>
    </source>
</reference>
<dbReference type="Proteomes" id="UP000009328">
    <property type="component" value="Unassembled WGS sequence"/>
</dbReference>
<feature type="compositionally biased region" description="Polar residues" evidence="1">
    <location>
        <begin position="222"/>
        <end position="233"/>
    </location>
</feature>
<name>K0KYL7_WICCF</name>
<feature type="region of interest" description="Disordered" evidence="1">
    <location>
        <begin position="222"/>
        <end position="248"/>
    </location>
</feature>
<feature type="compositionally biased region" description="Polar residues" evidence="1">
    <location>
        <begin position="127"/>
        <end position="138"/>
    </location>
</feature>
<evidence type="ECO:0000313" key="3">
    <source>
        <dbReference type="Proteomes" id="UP000009328"/>
    </source>
</evidence>
<dbReference type="EMBL" id="CAIF01000232">
    <property type="protein sequence ID" value="CCH46173.1"/>
    <property type="molecule type" value="Genomic_DNA"/>
</dbReference>
<feature type="region of interest" description="Disordered" evidence="1">
    <location>
        <begin position="120"/>
        <end position="195"/>
    </location>
</feature>
<dbReference type="HOGENOM" id="CLU_364934_0_0_1"/>
<evidence type="ECO:0000313" key="2">
    <source>
        <dbReference type="EMBL" id="CCH46173.1"/>
    </source>
</evidence>
<organism evidence="2 3">
    <name type="scientific">Wickerhamomyces ciferrii (strain ATCC 14091 / BCRC 22168 / CBS 111 / JCM 3599 / NBRC 0793 / NRRL Y-1031 F-60-10)</name>
    <name type="common">Yeast</name>
    <name type="synonym">Pichia ciferrii</name>
    <dbReference type="NCBI Taxonomy" id="1206466"/>
    <lineage>
        <taxon>Eukaryota</taxon>
        <taxon>Fungi</taxon>
        <taxon>Dikarya</taxon>
        <taxon>Ascomycota</taxon>
        <taxon>Saccharomycotina</taxon>
        <taxon>Saccharomycetes</taxon>
        <taxon>Phaffomycetales</taxon>
        <taxon>Wickerhamomycetaceae</taxon>
        <taxon>Wickerhamomyces</taxon>
    </lineage>
</organism>
<feature type="compositionally biased region" description="Low complexity" evidence="1">
    <location>
        <begin position="234"/>
        <end position="243"/>
    </location>
</feature>
<proteinExistence type="predicted"/>
<evidence type="ECO:0000256" key="1">
    <source>
        <dbReference type="SAM" id="MobiDB-lite"/>
    </source>
</evidence>
<dbReference type="InParanoid" id="K0KYL7"/>
<feature type="compositionally biased region" description="Polar residues" evidence="1">
    <location>
        <begin position="159"/>
        <end position="173"/>
    </location>
</feature>
<dbReference type="AlphaFoldDB" id="K0KYL7"/>
<feature type="compositionally biased region" description="Polar residues" evidence="1">
    <location>
        <begin position="180"/>
        <end position="194"/>
    </location>
</feature>
<keyword evidence="3" id="KW-1185">Reference proteome</keyword>
<protein>
    <submittedName>
        <fullName evidence="2">Zinc finger protein</fullName>
    </submittedName>
</protein>
<sequence length="765" mass="88408">MDDDELYQHAMGPIELQHQQYHQQHQLQHGNSFYDQQQQKLNYPYPDIQSQFTYGSQSISQDSHGSFASNSSHLQYPQQSNQVFQPQSYYIQQQPQSQQQSVITSPEEQYYYQQNFQNQYHPPLYANPSSYPELQNHNQQQEEQQEPKKGVENPYDNPNPVQQKYTPITTLNDLSKDPSEISSSNGKHSQSTASDMKHPIEIISSMAPQVNSSTNLKNQLNEQNNATTPFGNGSISSYSSKNSPFNDDNEQYQNLDVITNAFTSRNRSGNSLEISNPNTVRLIPHDSSPPQFDLKKYPEFFDETTPNAFARIFLLREVHNRLTLAAKDPNLYNGMLAQGLGKLASQLPELEGLFFKYRGLVMNDVRNGLSNLTDSNAETLLVLTSLLNSSSIYIKSIKIKDFFSLASGPSVLLKTGFENPDQYPKSFIKLKNHADGLLFTARSVWSPRYNHKSLYEFLEIIKEFGSQYIEDEDQYNHDDLIRVQYGQLISFIEYALEVLENYQSNEHVLCYPVDKIYRLVQLWYFTVPSNIYTFGSKTPAVEKVFYTFWFALGDLMEEILVGSRYVFGFLFNGFYLLFPFKKEHLYKGIEDQNILKYANYSCRIIAFLNRRKAYIVRNTVLNDPIPAYFDTNDRFKPRALDIHERCITSFKNTIIKPHNYPSEAATSGNLKSDVNYYKTQDKDEDSTSTLFDDFNTSLGNDESDSYDEVDHLDVNVKTGLLNKDFDPRFTDPIFQSNVVFQNADLNFLNKYHEDRKLVIQLDIKD</sequence>
<gene>
    <name evidence="2" type="ORF">BN7_5762</name>
</gene>